<proteinExistence type="predicted"/>
<dbReference type="PANTHER" id="PTHR34562:SF8">
    <property type="entry name" value="WPP DOMAIN-INTERACTING PROTEIN 1"/>
    <property type="match status" value="1"/>
</dbReference>
<dbReference type="PANTHER" id="PTHR34562">
    <property type="entry name" value="WPP DOMAIN-INTERACTING PROTEIN 2"/>
    <property type="match status" value="1"/>
</dbReference>
<organism evidence="2 3">
    <name type="scientific">Carya illinoinensis</name>
    <name type="common">Pecan</name>
    <dbReference type="NCBI Taxonomy" id="32201"/>
    <lineage>
        <taxon>Eukaryota</taxon>
        <taxon>Viridiplantae</taxon>
        <taxon>Streptophyta</taxon>
        <taxon>Embryophyta</taxon>
        <taxon>Tracheophyta</taxon>
        <taxon>Spermatophyta</taxon>
        <taxon>Magnoliopsida</taxon>
        <taxon>eudicotyledons</taxon>
        <taxon>Gunneridae</taxon>
        <taxon>Pentapetalae</taxon>
        <taxon>rosids</taxon>
        <taxon>fabids</taxon>
        <taxon>Fagales</taxon>
        <taxon>Juglandaceae</taxon>
        <taxon>Carya</taxon>
    </lineage>
</organism>
<protein>
    <submittedName>
        <fullName evidence="2">Uncharacterized protein</fullName>
    </submittedName>
</protein>
<evidence type="ECO:0000313" key="3">
    <source>
        <dbReference type="Proteomes" id="UP000811246"/>
    </source>
</evidence>
<evidence type="ECO:0000313" key="2">
    <source>
        <dbReference type="EMBL" id="KAG6690126.1"/>
    </source>
</evidence>
<sequence>MPHDDDCGTNYNGFCPKDIDKLVSVKNSSANTSMVDTKEEDLESSQELNSPPLNVESPELRESINYASATIDTSEILKWGLSGSENPTKAQHFPLDIKQNSEGSVGFANALMTLEIADGFAICGSSSDSRFVARSAFAAGTDSDNSEDRSSKSSRVASVPKVRYDLPEVLGHLRENNRTKNFSGKSSSNSVQKGQGKGQIESSKKPREERAKIEKENSHSSMESDSRSSYFCLCAGYFYCNY</sequence>
<feature type="compositionally biased region" description="Polar residues" evidence="1">
    <location>
        <begin position="179"/>
        <end position="193"/>
    </location>
</feature>
<accession>A0A922J0R2</accession>
<dbReference type="Proteomes" id="UP000811246">
    <property type="component" value="Chromosome 11"/>
</dbReference>
<feature type="region of interest" description="Disordered" evidence="1">
    <location>
        <begin position="175"/>
        <end position="227"/>
    </location>
</feature>
<dbReference type="InterPro" id="IPR044696">
    <property type="entry name" value="WIP1/2/3"/>
</dbReference>
<feature type="compositionally biased region" description="Basic and acidic residues" evidence="1">
    <location>
        <begin position="202"/>
        <end position="226"/>
    </location>
</feature>
<feature type="region of interest" description="Disordered" evidence="1">
    <location>
        <begin position="30"/>
        <end position="56"/>
    </location>
</feature>
<dbReference type="AlphaFoldDB" id="A0A922J0R2"/>
<dbReference type="EMBL" id="CM031835">
    <property type="protein sequence ID" value="KAG6690126.1"/>
    <property type="molecule type" value="Genomic_DNA"/>
</dbReference>
<gene>
    <name evidence="2" type="ORF">I3842_11G207600</name>
</gene>
<comment type="caution">
    <text evidence="2">The sequence shown here is derived from an EMBL/GenBank/DDBJ whole genome shotgun (WGS) entry which is preliminary data.</text>
</comment>
<evidence type="ECO:0000256" key="1">
    <source>
        <dbReference type="SAM" id="MobiDB-lite"/>
    </source>
</evidence>
<reference evidence="2" key="1">
    <citation type="submission" date="2021-01" db="EMBL/GenBank/DDBJ databases">
        <authorList>
            <person name="Lovell J.T."/>
            <person name="Bentley N."/>
            <person name="Bhattarai G."/>
            <person name="Jenkins J.W."/>
            <person name="Sreedasyam A."/>
            <person name="Alarcon Y."/>
            <person name="Bock C."/>
            <person name="Boston L."/>
            <person name="Carlson J."/>
            <person name="Cervantes K."/>
            <person name="Clermont K."/>
            <person name="Krom N."/>
            <person name="Kubenka K."/>
            <person name="Mamidi S."/>
            <person name="Mattison C."/>
            <person name="Monteros M."/>
            <person name="Pisani C."/>
            <person name="Plott C."/>
            <person name="Rajasekar S."/>
            <person name="Rhein H.S."/>
            <person name="Rohla C."/>
            <person name="Song M."/>
            <person name="Hilaire R.S."/>
            <person name="Shu S."/>
            <person name="Wells L."/>
            <person name="Wang X."/>
            <person name="Webber J."/>
            <person name="Heerema R.J."/>
            <person name="Klein P."/>
            <person name="Conner P."/>
            <person name="Grauke L."/>
            <person name="Grimwood J."/>
            <person name="Schmutz J."/>
            <person name="Randall J.J."/>
        </authorList>
    </citation>
    <scope>NUCLEOTIDE SEQUENCE</scope>
    <source>
        <tissue evidence="2">Leaf</tissue>
    </source>
</reference>
<feature type="region of interest" description="Disordered" evidence="1">
    <location>
        <begin position="139"/>
        <end position="158"/>
    </location>
</feature>
<name>A0A922J0R2_CARIL</name>